<dbReference type="AlphaFoldDB" id="A0A239ESH4"/>
<name>A0A239ESH4_9BACT</name>
<gene>
    <name evidence="2" type="ORF">SAMN05421770_1011137</name>
</gene>
<proteinExistence type="predicted"/>
<accession>A0A239ESH4</accession>
<evidence type="ECO:0000256" key="1">
    <source>
        <dbReference type="SAM" id="MobiDB-lite"/>
    </source>
</evidence>
<protein>
    <submittedName>
        <fullName evidence="2">Uncharacterized protein</fullName>
    </submittedName>
</protein>
<feature type="region of interest" description="Disordered" evidence="1">
    <location>
        <begin position="168"/>
        <end position="189"/>
    </location>
</feature>
<reference evidence="2 3" key="1">
    <citation type="submission" date="2017-06" db="EMBL/GenBank/DDBJ databases">
        <authorList>
            <person name="Kim H.J."/>
            <person name="Triplett B.A."/>
        </authorList>
    </citation>
    <scope>NUCLEOTIDE SEQUENCE [LARGE SCALE GENOMIC DNA]</scope>
    <source>
        <strain evidence="2 3">DSM 18704</strain>
    </source>
</reference>
<organism evidence="2 3">
    <name type="scientific">Granulicella rosea</name>
    <dbReference type="NCBI Taxonomy" id="474952"/>
    <lineage>
        <taxon>Bacteria</taxon>
        <taxon>Pseudomonadati</taxon>
        <taxon>Acidobacteriota</taxon>
        <taxon>Terriglobia</taxon>
        <taxon>Terriglobales</taxon>
        <taxon>Acidobacteriaceae</taxon>
        <taxon>Granulicella</taxon>
    </lineage>
</organism>
<keyword evidence="3" id="KW-1185">Reference proteome</keyword>
<sequence length="189" mass="20580">MTEFPHSNPPLGADHAQRPGTHWTEDDFSNYMIGLEVAPAVMRHLDICAACSAEARNFQLSIESFNDVTLEWSENRPYARALVPETKPSFGGWLPSAAWAVAAAVVFSVGLPMALQHRNASVEDRPANVQPDTQVASLADENSAAAIDRDNKLMMAVAFELDRADPQPVGFGEITASKEHKRLTEPGNP</sequence>
<evidence type="ECO:0000313" key="2">
    <source>
        <dbReference type="EMBL" id="SNS47605.1"/>
    </source>
</evidence>
<dbReference type="RefSeq" id="WP_142988231.1">
    <property type="nucleotide sequence ID" value="NZ_FZOU01000001.1"/>
</dbReference>
<evidence type="ECO:0000313" key="3">
    <source>
        <dbReference type="Proteomes" id="UP000198356"/>
    </source>
</evidence>
<dbReference type="Proteomes" id="UP000198356">
    <property type="component" value="Unassembled WGS sequence"/>
</dbReference>
<feature type="compositionally biased region" description="Basic and acidic residues" evidence="1">
    <location>
        <begin position="176"/>
        <end position="189"/>
    </location>
</feature>
<feature type="region of interest" description="Disordered" evidence="1">
    <location>
        <begin position="1"/>
        <end position="20"/>
    </location>
</feature>
<dbReference type="EMBL" id="FZOU01000001">
    <property type="protein sequence ID" value="SNS47605.1"/>
    <property type="molecule type" value="Genomic_DNA"/>
</dbReference>